<name>A0A0V0RSH6_9BILA</name>
<sequence length="103" mass="10595">MSCRQSTLTANASGTSASSSYSAVAARSSAAAAVDPLLATPTHCLPVASRSFTWPTVAPLIADFILFNTVSSCRANFSISANGFKTGEPTSDVILLCQHGQRG</sequence>
<keyword evidence="2" id="KW-1185">Reference proteome</keyword>
<proteinExistence type="predicted"/>
<evidence type="ECO:0000313" key="1">
    <source>
        <dbReference type="EMBL" id="KRX17375.1"/>
    </source>
</evidence>
<dbReference type="Proteomes" id="UP000054630">
    <property type="component" value="Unassembled WGS sequence"/>
</dbReference>
<comment type="caution">
    <text evidence="1">The sequence shown here is derived from an EMBL/GenBank/DDBJ whole genome shotgun (WGS) entry which is preliminary data.</text>
</comment>
<reference evidence="1 2" key="1">
    <citation type="submission" date="2015-01" db="EMBL/GenBank/DDBJ databases">
        <title>Evolution of Trichinella species and genotypes.</title>
        <authorList>
            <person name="Korhonen P.K."/>
            <person name="Edoardo P."/>
            <person name="Giuseppe L.R."/>
            <person name="Gasser R.B."/>
        </authorList>
    </citation>
    <scope>NUCLEOTIDE SEQUENCE [LARGE SCALE GENOMIC DNA]</scope>
    <source>
        <strain evidence="1">ISS37</strain>
    </source>
</reference>
<protein>
    <submittedName>
        <fullName evidence="1">Uncharacterized protein</fullName>
    </submittedName>
</protein>
<dbReference type="AlphaFoldDB" id="A0A0V0RSH6"/>
<organism evidence="1 2">
    <name type="scientific">Trichinella nelsoni</name>
    <dbReference type="NCBI Taxonomy" id="6336"/>
    <lineage>
        <taxon>Eukaryota</taxon>
        <taxon>Metazoa</taxon>
        <taxon>Ecdysozoa</taxon>
        <taxon>Nematoda</taxon>
        <taxon>Enoplea</taxon>
        <taxon>Dorylaimia</taxon>
        <taxon>Trichinellida</taxon>
        <taxon>Trichinellidae</taxon>
        <taxon>Trichinella</taxon>
    </lineage>
</organism>
<dbReference type="EMBL" id="JYDL01000089">
    <property type="protein sequence ID" value="KRX17375.1"/>
    <property type="molecule type" value="Genomic_DNA"/>
</dbReference>
<evidence type="ECO:0000313" key="2">
    <source>
        <dbReference type="Proteomes" id="UP000054630"/>
    </source>
</evidence>
<accession>A0A0V0RSH6</accession>
<gene>
    <name evidence="1" type="ORF">T07_7594</name>
</gene>